<feature type="chain" id="PRO_5014879141" evidence="1">
    <location>
        <begin position="18"/>
        <end position="92"/>
    </location>
</feature>
<dbReference type="EMBL" id="MRVG01000001">
    <property type="protein sequence ID" value="PMB73288.1"/>
    <property type="molecule type" value="Genomic_DNA"/>
</dbReference>
<feature type="signal peptide" evidence="1">
    <location>
        <begin position="1"/>
        <end position="17"/>
    </location>
</feature>
<protein>
    <submittedName>
        <fullName evidence="2">Uncharacterized protein</fullName>
    </submittedName>
</protein>
<reference evidence="2 3" key="1">
    <citation type="journal article" date="2016" name="Appl. Microbiol. Biotechnol.">
        <title>Characterization of T-DNA insertion mutants with decreased virulence in the entomopathogenic fungus Beauveria bassiana JEF-007.</title>
        <authorList>
            <person name="Kim S."/>
            <person name="Lee S.J."/>
            <person name="Nai Y.S."/>
            <person name="Yu J.S."/>
            <person name="Lee M.R."/>
            <person name="Yang Y.T."/>
            <person name="Kim J.S."/>
        </authorList>
    </citation>
    <scope>NUCLEOTIDE SEQUENCE [LARGE SCALE GENOMIC DNA]</scope>
    <source>
        <strain evidence="2 3">JEF-007</strain>
    </source>
</reference>
<keyword evidence="1" id="KW-0732">Signal</keyword>
<evidence type="ECO:0000256" key="1">
    <source>
        <dbReference type="SAM" id="SignalP"/>
    </source>
</evidence>
<evidence type="ECO:0000313" key="3">
    <source>
        <dbReference type="Proteomes" id="UP000235728"/>
    </source>
</evidence>
<evidence type="ECO:0000313" key="2">
    <source>
        <dbReference type="EMBL" id="PMB73288.1"/>
    </source>
</evidence>
<comment type="caution">
    <text evidence="2">The sequence shown here is derived from an EMBL/GenBank/DDBJ whole genome shotgun (WGS) entry which is preliminary data.</text>
</comment>
<organism evidence="2 3">
    <name type="scientific">Beauveria bassiana</name>
    <name type="common">White muscardine disease fungus</name>
    <name type="synonym">Tritirachium shiotae</name>
    <dbReference type="NCBI Taxonomy" id="176275"/>
    <lineage>
        <taxon>Eukaryota</taxon>
        <taxon>Fungi</taxon>
        <taxon>Dikarya</taxon>
        <taxon>Ascomycota</taxon>
        <taxon>Pezizomycotina</taxon>
        <taxon>Sordariomycetes</taxon>
        <taxon>Hypocreomycetidae</taxon>
        <taxon>Hypocreales</taxon>
        <taxon>Cordycipitaceae</taxon>
        <taxon>Beauveria</taxon>
    </lineage>
</organism>
<sequence>MKASLTLILAAALGALASPVDHVIHRRFTCADRLDGYCHASNVNSYCENGEFRSKAYETCKNYCRHVFFSPSPLPYPQARDFEPVLTMFHRC</sequence>
<dbReference type="Proteomes" id="UP000235728">
    <property type="component" value="Unassembled WGS sequence"/>
</dbReference>
<gene>
    <name evidence="2" type="ORF">BM221_000709</name>
</gene>
<accession>A0A2N6P188</accession>
<dbReference type="AlphaFoldDB" id="A0A2N6P188"/>
<name>A0A2N6P188_BEABA</name>
<proteinExistence type="predicted"/>